<reference evidence="3 4" key="1">
    <citation type="journal article" date="2021" name="Genome Biol. Evol.">
        <title>Complete Genome Sequencing of a Novel Gloeobacter Species from a Waterfall Cave in Mexico.</title>
        <authorList>
            <person name="Saw J.H."/>
            <person name="Cardona T."/>
            <person name="Montejano G."/>
        </authorList>
    </citation>
    <scope>NUCLEOTIDE SEQUENCE [LARGE SCALE GENOMIC DNA]</scope>
    <source>
        <strain evidence="3">MG652769</strain>
    </source>
</reference>
<evidence type="ECO:0000256" key="2">
    <source>
        <dbReference type="SAM" id="SignalP"/>
    </source>
</evidence>
<dbReference type="RefSeq" id="WP_230840301.1">
    <property type="nucleotide sequence ID" value="NZ_CP063845.1"/>
</dbReference>
<evidence type="ECO:0000256" key="1">
    <source>
        <dbReference type="SAM" id="MobiDB-lite"/>
    </source>
</evidence>
<accession>A0ABY3PHZ4</accession>
<organism evidence="3 4">
    <name type="scientific">Gloeobacter morelensis MG652769</name>
    <dbReference type="NCBI Taxonomy" id="2781736"/>
    <lineage>
        <taxon>Bacteria</taxon>
        <taxon>Bacillati</taxon>
        <taxon>Cyanobacteriota</taxon>
        <taxon>Cyanophyceae</taxon>
        <taxon>Gloeobacterales</taxon>
        <taxon>Gloeobacteraceae</taxon>
        <taxon>Gloeobacter</taxon>
        <taxon>Gloeobacter morelensis</taxon>
    </lineage>
</organism>
<dbReference type="Proteomes" id="UP001054846">
    <property type="component" value="Chromosome"/>
</dbReference>
<dbReference type="EMBL" id="CP063845">
    <property type="protein sequence ID" value="UFP93298.1"/>
    <property type="molecule type" value="Genomic_DNA"/>
</dbReference>
<feature type="signal peptide" evidence="2">
    <location>
        <begin position="1"/>
        <end position="21"/>
    </location>
</feature>
<gene>
    <name evidence="3" type="ORF">ISF26_16020</name>
</gene>
<keyword evidence="2" id="KW-0732">Signal</keyword>
<name>A0ABY3PHZ4_9CYAN</name>
<evidence type="ECO:0000313" key="4">
    <source>
        <dbReference type="Proteomes" id="UP001054846"/>
    </source>
</evidence>
<sequence>MKKVVLWTAVALLLTTGSADAYRILQGIVLPPVADNPPVRIDGISSSLQDKEYQGINLIWDTTITYRNTSAKPVDRLEVEISMADVQGTIMARLTCPFAANLQPEAGDRLRLRELYLAWPGAIVAAQLKLVVFADGERWPAGDKPTAEAIPALSAGPKPTLAQTPICRNDIPRR</sequence>
<feature type="chain" id="PRO_5047272111" evidence="2">
    <location>
        <begin position="22"/>
        <end position="174"/>
    </location>
</feature>
<proteinExistence type="predicted"/>
<protein>
    <submittedName>
        <fullName evidence="3">Uncharacterized protein</fullName>
    </submittedName>
</protein>
<feature type="region of interest" description="Disordered" evidence="1">
    <location>
        <begin position="149"/>
        <end position="174"/>
    </location>
</feature>
<keyword evidence="4" id="KW-1185">Reference proteome</keyword>
<evidence type="ECO:0000313" key="3">
    <source>
        <dbReference type="EMBL" id="UFP93298.1"/>
    </source>
</evidence>